<dbReference type="EMBL" id="HBUE01354458">
    <property type="protein sequence ID" value="CAG6604914.1"/>
    <property type="molecule type" value="Transcribed_RNA"/>
</dbReference>
<reference evidence="2" key="1">
    <citation type="submission" date="2021-05" db="EMBL/GenBank/DDBJ databases">
        <authorList>
            <person name="Alioto T."/>
            <person name="Alioto T."/>
            <person name="Gomez Garrido J."/>
        </authorList>
    </citation>
    <scope>NUCLEOTIDE SEQUENCE</scope>
</reference>
<organism evidence="2">
    <name type="scientific">Culex pipiens</name>
    <name type="common">House mosquito</name>
    <dbReference type="NCBI Taxonomy" id="7175"/>
    <lineage>
        <taxon>Eukaryota</taxon>
        <taxon>Metazoa</taxon>
        <taxon>Ecdysozoa</taxon>
        <taxon>Arthropoda</taxon>
        <taxon>Hexapoda</taxon>
        <taxon>Insecta</taxon>
        <taxon>Pterygota</taxon>
        <taxon>Neoptera</taxon>
        <taxon>Endopterygota</taxon>
        <taxon>Diptera</taxon>
        <taxon>Nematocera</taxon>
        <taxon>Culicoidea</taxon>
        <taxon>Culicidae</taxon>
        <taxon>Culicinae</taxon>
        <taxon>Culicini</taxon>
        <taxon>Culex</taxon>
        <taxon>Culex</taxon>
    </lineage>
</organism>
<dbReference type="EMBL" id="HBUE01247288">
    <property type="protein sequence ID" value="CAG6552585.1"/>
    <property type="molecule type" value="Transcribed_RNA"/>
</dbReference>
<proteinExistence type="predicted"/>
<protein>
    <submittedName>
        <fullName evidence="2">(northern house mosquito) hypothetical protein</fullName>
    </submittedName>
</protein>
<sequence length="110" mass="12131">MAALVGVAHRDHQLAVLELTSVVADRFVSALHDLEAPRFAVLLISTTMQRPHPPSVCPSLHASSLEPNRDSAVACPDKPHRSQMASRRYCSVNSVSQGFERLQELQDRDC</sequence>
<evidence type="ECO:0000313" key="2">
    <source>
        <dbReference type="EMBL" id="CAG6552585.1"/>
    </source>
</evidence>
<name>A0A8D8IDP3_CULPI</name>
<accession>A0A8D8IDP3</accession>
<dbReference type="AlphaFoldDB" id="A0A8D8IDP3"/>
<feature type="region of interest" description="Disordered" evidence="1">
    <location>
        <begin position="68"/>
        <end position="87"/>
    </location>
</feature>
<evidence type="ECO:0000256" key="1">
    <source>
        <dbReference type="SAM" id="MobiDB-lite"/>
    </source>
</evidence>